<evidence type="ECO:0000313" key="3">
    <source>
        <dbReference type="Proteomes" id="UP000504637"/>
    </source>
</evidence>
<dbReference type="InterPro" id="IPR011333">
    <property type="entry name" value="SKP1/BTB/POZ_sf"/>
</dbReference>
<feature type="region of interest" description="Disordered" evidence="1">
    <location>
        <begin position="907"/>
        <end position="947"/>
    </location>
</feature>
<dbReference type="RefSeq" id="XP_033460496.1">
    <property type="nucleotide sequence ID" value="XM_033604652.1"/>
</dbReference>
<dbReference type="PROSITE" id="PS50096">
    <property type="entry name" value="IQ"/>
    <property type="match status" value="1"/>
</dbReference>
<accession>A0A6J3M5Z8</accession>
<dbReference type="PANTHER" id="PTHR47369:SF1">
    <property type="entry name" value="BTB_POZ DOMAIN-CONTAINING PROTEIN"/>
    <property type="match status" value="1"/>
</dbReference>
<evidence type="ECO:0000256" key="1">
    <source>
        <dbReference type="SAM" id="MobiDB-lite"/>
    </source>
</evidence>
<dbReference type="AlphaFoldDB" id="A0A6J3M5Z8"/>
<proteinExistence type="predicted"/>
<sequence length="963" mass="105567">MALEDSPEQRAIAYPDAPSLHVSPHGVSGNVLTEPYANDAPSLFGEDPVIDISAGYVDLGNGRYQGIVSDSASAPTLGATLDQARQSRGHALNGFTPSGTPGLIQRMQKNADDPSSASASSSRGLARQESTTLTTLSRLFAVKNDVSPNLSRHPSDQSQVRDGAVYHRVSPQTTGLPALPNHLYTRGLLSGQYSDITIHAFGHQYRLHRLILDQSPFFAGALSGSWLEAKTNDVTIRPDDIDDAITQVAFELALSRLYGHIDTAGEEQDPVGVFATGCWLEVPAMVDSAVESILRQMALESLSLLIKLVTRNYYGRAGDKILASAKCMLCRDGWKMPLRFWDDIPGDVVREIVGGDGFFVNNEWDRWVLTKRILDRRLKIQAQTQGLVSSHTGNKLAKAPDTWGLMAVRFDTVYRRNGHINGQGYPDHLHKWVTCYTHPAVEPLLVLLDEGIRYIHLEFEQLQRIRKARDCFGLPVMSEDVISNALWQHMELRQKIINSGEKELEIGLSVRSQSERIADSGDGSAPSNGLLSGQRPTNNDTDPEILTTLDADIPSGSWDGNGHPRKFWIPSSDCKIVVGGNVEPSANSPYGMAALTQTVHPEDVQWITDFSATISATSTSRVPTTNHSGAAQDVPAAVKYTHFPPFRFSVEFPNPRSLRDKKRVYSRTVFYAGSLWNIYIQKVATSRSKQLGVYLHRAKEHDTMDSPGNSPAFVQGSVVDRISAVERGSAAREERRQRRHHQRSRPFTSDRFVFVDDADSSGSAGDHDSSTVHTSTHHEASRDSRSDRNSRGYGKSSQTDTMQTPSTRPTDSYWTRSSGTLDTSESVSDQDSDPSVDQIPTTTAAPRVPALPSYIDARPTIRTYFKIYSPSRGGRMLSVYESAPDQFNFSQSWGWTSSNLMLDEGFSGEEENEDDAKEGGGTDGGSGNVGMSTSAKAGGKSRATTAKKAEDGNLRFMVVIGNI</sequence>
<organism evidence="4">
    <name type="scientific">Dissoconium aciculare CBS 342.82</name>
    <dbReference type="NCBI Taxonomy" id="1314786"/>
    <lineage>
        <taxon>Eukaryota</taxon>
        <taxon>Fungi</taxon>
        <taxon>Dikarya</taxon>
        <taxon>Ascomycota</taxon>
        <taxon>Pezizomycotina</taxon>
        <taxon>Dothideomycetes</taxon>
        <taxon>Dothideomycetidae</taxon>
        <taxon>Mycosphaerellales</taxon>
        <taxon>Dissoconiaceae</taxon>
        <taxon>Dissoconium</taxon>
    </lineage>
</organism>
<evidence type="ECO:0000313" key="4">
    <source>
        <dbReference type="RefSeq" id="XP_033460496.1"/>
    </source>
</evidence>
<gene>
    <name evidence="4" type="ORF">K489DRAFT_379452</name>
</gene>
<feature type="compositionally biased region" description="Acidic residues" evidence="1">
    <location>
        <begin position="907"/>
        <end position="916"/>
    </location>
</feature>
<reference evidence="4" key="3">
    <citation type="submission" date="2025-08" db="UniProtKB">
        <authorList>
            <consortium name="RefSeq"/>
        </authorList>
    </citation>
    <scope>IDENTIFICATION</scope>
    <source>
        <strain evidence="4">CBS 342.82</strain>
    </source>
</reference>
<evidence type="ECO:0000259" key="2">
    <source>
        <dbReference type="PROSITE" id="PS50097"/>
    </source>
</evidence>
<dbReference type="OrthoDB" id="6359943at2759"/>
<feature type="compositionally biased region" description="Polar residues" evidence="1">
    <location>
        <begin position="525"/>
        <end position="540"/>
    </location>
</feature>
<reference evidence="4" key="1">
    <citation type="submission" date="2020-01" db="EMBL/GenBank/DDBJ databases">
        <authorList>
            <consortium name="DOE Joint Genome Institute"/>
            <person name="Haridas S."/>
            <person name="Albert R."/>
            <person name="Binder M."/>
            <person name="Bloem J."/>
            <person name="Labutti K."/>
            <person name="Salamov A."/>
            <person name="Andreopoulos B."/>
            <person name="Baker S.E."/>
            <person name="Barry K."/>
            <person name="Bills G."/>
            <person name="Bluhm B.H."/>
            <person name="Cannon C."/>
            <person name="Castanera R."/>
            <person name="Culley D.E."/>
            <person name="Daum C."/>
            <person name="Ezra D."/>
            <person name="Gonzalez J.B."/>
            <person name="Henrissat B."/>
            <person name="Kuo A."/>
            <person name="Liang C."/>
            <person name="Lipzen A."/>
            <person name="Lutzoni F."/>
            <person name="Magnuson J."/>
            <person name="Mondo S."/>
            <person name="Nolan M."/>
            <person name="Ohm R."/>
            <person name="Pangilinan J."/>
            <person name="Park H.-J."/>
            <person name="Ramirez L."/>
            <person name="Alfaro M."/>
            <person name="Sun H."/>
            <person name="Tritt A."/>
            <person name="Yoshinaga Y."/>
            <person name="Zwiers L.-H."/>
            <person name="Turgeon B.G."/>
            <person name="Goodwin S.B."/>
            <person name="Spatafora J.W."/>
            <person name="Crous P.W."/>
            <person name="Grigoriev I.V."/>
        </authorList>
    </citation>
    <scope>NUCLEOTIDE SEQUENCE</scope>
    <source>
        <strain evidence="4">CBS 342.82</strain>
    </source>
</reference>
<dbReference type="PROSITE" id="PS50097">
    <property type="entry name" value="BTB"/>
    <property type="match status" value="1"/>
</dbReference>
<dbReference type="GeneID" id="54362452"/>
<protein>
    <recommendedName>
        <fullName evidence="2">BTB domain-containing protein</fullName>
    </recommendedName>
</protein>
<feature type="region of interest" description="Disordered" evidence="1">
    <location>
        <begin position="726"/>
        <end position="847"/>
    </location>
</feature>
<keyword evidence="3" id="KW-1185">Reference proteome</keyword>
<feature type="compositionally biased region" description="Gly residues" evidence="1">
    <location>
        <begin position="919"/>
        <end position="928"/>
    </location>
</feature>
<dbReference type="InterPro" id="IPR000210">
    <property type="entry name" value="BTB/POZ_dom"/>
</dbReference>
<name>A0A6J3M5Z8_9PEZI</name>
<feature type="compositionally biased region" description="Basic and acidic residues" evidence="1">
    <location>
        <begin position="765"/>
        <end position="790"/>
    </location>
</feature>
<feature type="compositionally biased region" description="Polar residues" evidence="1">
    <location>
        <begin position="795"/>
        <end position="825"/>
    </location>
</feature>
<feature type="region of interest" description="Disordered" evidence="1">
    <location>
        <begin position="515"/>
        <end position="550"/>
    </location>
</feature>
<dbReference type="Gene3D" id="3.30.710.10">
    <property type="entry name" value="Potassium Channel Kv1.1, Chain A"/>
    <property type="match status" value="1"/>
</dbReference>
<dbReference type="SUPFAM" id="SSF54695">
    <property type="entry name" value="POZ domain"/>
    <property type="match status" value="1"/>
</dbReference>
<reference evidence="4" key="2">
    <citation type="submission" date="2020-04" db="EMBL/GenBank/DDBJ databases">
        <authorList>
            <consortium name="NCBI Genome Project"/>
        </authorList>
    </citation>
    <scope>NUCLEOTIDE SEQUENCE</scope>
    <source>
        <strain evidence="4">CBS 342.82</strain>
    </source>
</reference>
<dbReference type="Proteomes" id="UP000504637">
    <property type="component" value="Unplaced"/>
</dbReference>
<feature type="region of interest" description="Disordered" evidence="1">
    <location>
        <begin position="92"/>
        <end position="130"/>
    </location>
</feature>
<feature type="domain" description="BTB" evidence="2">
    <location>
        <begin position="194"/>
        <end position="258"/>
    </location>
</feature>
<dbReference type="PANTHER" id="PTHR47369">
    <property type="entry name" value="BTB/POZ DOMAIN-CONTAINING PROTEIN"/>
    <property type="match status" value="1"/>
</dbReference>